<evidence type="ECO:0000256" key="4">
    <source>
        <dbReference type="ARBA" id="ARBA00023015"/>
    </source>
</evidence>
<keyword evidence="7" id="KW-0863">Zinc-finger</keyword>
<dbReference type="InterPro" id="IPR055173">
    <property type="entry name" value="NrdR-like_N"/>
</dbReference>
<dbReference type="eggNOG" id="COG1327">
    <property type="taxonomic scope" value="Bacteria"/>
</dbReference>
<evidence type="ECO:0000313" key="10">
    <source>
        <dbReference type="Proteomes" id="UP000029055"/>
    </source>
</evidence>
<dbReference type="STRING" id="77635.BISU_2189"/>
<keyword evidence="2 7" id="KW-0547">Nucleotide-binding</keyword>
<evidence type="ECO:0000256" key="7">
    <source>
        <dbReference type="HAMAP-Rule" id="MF_00440"/>
    </source>
</evidence>
<keyword evidence="3 7" id="KW-0067">ATP-binding</keyword>
<dbReference type="PANTHER" id="PTHR30455">
    <property type="entry name" value="TRANSCRIPTIONAL REPRESSOR NRDR"/>
    <property type="match status" value="1"/>
</dbReference>
<proteinExistence type="inferred from homology"/>
<dbReference type="NCBIfam" id="TIGR00244">
    <property type="entry name" value="transcriptional regulator NrdR"/>
    <property type="match status" value="1"/>
</dbReference>
<dbReference type="HAMAP" id="MF_00440">
    <property type="entry name" value="NrdR"/>
    <property type="match status" value="1"/>
</dbReference>
<dbReference type="Pfam" id="PF22811">
    <property type="entry name" value="Zn_ribbon_NrdR"/>
    <property type="match status" value="1"/>
</dbReference>
<comment type="similarity">
    <text evidence="7">Belongs to the NrdR family.</text>
</comment>
<comment type="cofactor">
    <cofactor evidence="7">
        <name>Zn(2+)</name>
        <dbReference type="ChEBI" id="CHEBI:29105"/>
    </cofactor>
    <text evidence="7">Binds 1 zinc ion.</text>
</comment>
<keyword evidence="7" id="KW-0479">Metal-binding</keyword>
<gene>
    <name evidence="7" type="primary">nrdR</name>
    <name evidence="9" type="ORF">BISU_2189</name>
</gene>
<evidence type="ECO:0000313" key="9">
    <source>
        <dbReference type="EMBL" id="KFI98988.1"/>
    </source>
</evidence>
<dbReference type="GO" id="GO:0003677">
    <property type="term" value="F:DNA binding"/>
    <property type="evidence" value="ECO:0007669"/>
    <property type="project" value="UniProtKB-KW"/>
</dbReference>
<evidence type="ECO:0000256" key="1">
    <source>
        <dbReference type="ARBA" id="ARBA00022491"/>
    </source>
</evidence>
<feature type="zinc finger region" evidence="7">
    <location>
        <begin position="42"/>
        <end position="73"/>
    </location>
</feature>
<comment type="caution">
    <text evidence="9">The sequence shown here is derived from an EMBL/GenBank/DDBJ whole genome shotgun (WGS) entry which is preliminary data.</text>
</comment>
<organism evidence="9 10">
    <name type="scientific">Bifidobacterium subtile</name>
    <dbReference type="NCBI Taxonomy" id="77635"/>
    <lineage>
        <taxon>Bacteria</taxon>
        <taxon>Bacillati</taxon>
        <taxon>Actinomycetota</taxon>
        <taxon>Actinomycetes</taxon>
        <taxon>Bifidobacteriales</taxon>
        <taxon>Bifidobacteriaceae</taxon>
        <taxon>Bifidobacterium</taxon>
    </lineage>
</organism>
<evidence type="ECO:0000256" key="6">
    <source>
        <dbReference type="ARBA" id="ARBA00023163"/>
    </source>
</evidence>
<evidence type="ECO:0000256" key="5">
    <source>
        <dbReference type="ARBA" id="ARBA00023125"/>
    </source>
</evidence>
<keyword evidence="10" id="KW-1185">Reference proteome</keyword>
<comment type="function">
    <text evidence="7">Negatively regulates transcription of bacterial ribonucleotide reductase nrd genes and operons by binding to NrdR-boxes.</text>
</comment>
<dbReference type="InterPro" id="IPR003796">
    <property type="entry name" value="RNR_NrdR-like"/>
</dbReference>
<accession>A0A087DTY8</accession>
<reference evidence="9 10" key="1">
    <citation type="submission" date="2014-03" db="EMBL/GenBank/DDBJ databases">
        <title>Genomics of Bifidobacteria.</title>
        <authorList>
            <person name="Ventura M."/>
            <person name="Milani C."/>
            <person name="Lugli G.A."/>
        </authorList>
    </citation>
    <scope>NUCLEOTIDE SEQUENCE [LARGE SCALE GENOMIC DNA]</scope>
    <source>
        <strain evidence="9 10">LMG 11597</strain>
    </source>
</reference>
<keyword evidence="6 7" id="KW-0804">Transcription</keyword>
<evidence type="ECO:0000256" key="2">
    <source>
        <dbReference type="ARBA" id="ARBA00022741"/>
    </source>
</evidence>
<sequence length="190" mass="21366">MVELERVGCDDYGTSPVRTQASETTGPSHYSHYSAILVGMHCPFCQNPDTKVVDTRLNEDGHSIRRRRECPKCGKRFTTVETSMLLVMKRSGNIEPFDREKVVSGVRKACQGRPINEDDLKLLGQKVEEDLRSRGLAQVKSDEVGRAILGPLRDLDEVAYLRFASVYQNFEGLDDFESAISELKRNKNAA</sequence>
<dbReference type="EMBL" id="JGZR01000016">
    <property type="protein sequence ID" value="KFI98988.1"/>
    <property type="molecule type" value="Genomic_DNA"/>
</dbReference>
<dbReference type="Proteomes" id="UP000029055">
    <property type="component" value="Unassembled WGS sequence"/>
</dbReference>
<dbReference type="PROSITE" id="PS51161">
    <property type="entry name" value="ATP_CONE"/>
    <property type="match status" value="1"/>
</dbReference>
<dbReference type="GO" id="GO:0008270">
    <property type="term" value="F:zinc ion binding"/>
    <property type="evidence" value="ECO:0007669"/>
    <property type="project" value="UniProtKB-UniRule"/>
</dbReference>
<keyword evidence="7" id="KW-0862">Zinc</keyword>
<evidence type="ECO:0000256" key="3">
    <source>
        <dbReference type="ARBA" id="ARBA00022840"/>
    </source>
</evidence>
<feature type="domain" description="ATP-cone" evidence="8">
    <location>
        <begin position="85"/>
        <end position="175"/>
    </location>
</feature>
<keyword evidence="1 7" id="KW-0678">Repressor</keyword>
<dbReference type="InterPro" id="IPR005144">
    <property type="entry name" value="ATP-cone_dom"/>
</dbReference>
<dbReference type="GO" id="GO:0045892">
    <property type="term" value="P:negative regulation of DNA-templated transcription"/>
    <property type="evidence" value="ECO:0007669"/>
    <property type="project" value="UniProtKB-UniRule"/>
</dbReference>
<dbReference type="GO" id="GO:0005524">
    <property type="term" value="F:ATP binding"/>
    <property type="evidence" value="ECO:0007669"/>
    <property type="project" value="UniProtKB-UniRule"/>
</dbReference>
<evidence type="ECO:0000259" key="8">
    <source>
        <dbReference type="PROSITE" id="PS51161"/>
    </source>
</evidence>
<dbReference type="AlphaFoldDB" id="A0A087DTY8"/>
<protein>
    <recommendedName>
        <fullName evidence="7">Transcriptional repressor NrdR</fullName>
    </recommendedName>
</protein>
<keyword evidence="5 7" id="KW-0238">DNA-binding</keyword>
<dbReference type="PANTHER" id="PTHR30455:SF2">
    <property type="entry name" value="TRANSCRIPTIONAL REPRESSOR NRDR"/>
    <property type="match status" value="1"/>
</dbReference>
<name>A0A087DTY8_9BIFI</name>
<dbReference type="Pfam" id="PF03477">
    <property type="entry name" value="ATP-cone"/>
    <property type="match status" value="1"/>
</dbReference>
<keyword evidence="4 7" id="KW-0805">Transcription regulation</keyword>